<dbReference type="RefSeq" id="WP_041057940.1">
    <property type="nucleotide sequence ID" value="NZ_JXRR01000014.1"/>
</dbReference>
<dbReference type="GO" id="GO:0016779">
    <property type="term" value="F:nucleotidyltransferase activity"/>
    <property type="evidence" value="ECO:0007669"/>
    <property type="project" value="UniProtKB-KW"/>
</dbReference>
<dbReference type="AlphaFoldDB" id="A0A0C2RCN0"/>
<organism evidence="7 8">
    <name type="scientific">Jeotgalibacillus campisalis</name>
    <dbReference type="NCBI Taxonomy" id="220754"/>
    <lineage>
        <taxon>Bacteria</taxon>
        <taxon>Bacillati</taxon>
        <taxon>Bacillota</taxon>
        <taxon>Bacilli</taxon>
        <taxon>Bacillales</taxon>
        <taxon>Caryophanaceae</taxon>
        <taxon>Jeotgalibacillus</taxon>
    </lineage>
</organism>
<dbReference type="Pfam" id="PF02739">
    <property type="entry name" value="5_3_exonuc_N"/>
    <property type="match status" value="1"/>
</dbReference>
<dbReference type="GO" id="GO:0008409">
    <property type="term" value="F:5'-3' exonuclease activity"/>
    <property type="evidence" value="ECO:0007669"/>
    <property type="project" value="InterPro"/>
</dbReference>
<dbReference type="CDD" id="cd09859">
    <property type="entry name" value="PIN_53EXO"/>
    <property type="match status" value="1"/>
</dbReference>
<dbReference type="SUPFAM" id="SSF88723">
    <property type="entry name" value="PIN domain-like"/>
    <property type="match status" value="1"/>
</dbReference>
<evidence type="ECO:0000313" key="7">
    <source>
        <dbReference type="EMBL" id="KIL48010.1"/>
    </source>
</evidence>
<keyword evidence="8" id="KW-1185">Reference proteome</keyword>
<evidence type="ECO:0000256" key="1">
    <source>
        <dbReference type="ARBA" id="ARBA00022722"/>
    </source>
</evidence>
<dbReference type="EMBL" id="JXRR01000014">
    <property type="protein sequence ID" value="KIL48010.1"/>
    <property type="molecule type" value="Genomic_DNA"/>
</dbReference>
<evidence type="ECO:0000259" key="6">
    <source>
        <dbReference type="SMART" id="SM00475"/>
    </source>
</evidence>
<dbReference type="InterPro" id="IPR029060">
    <property type="entry name" value="PIN-like_dom_sf"/>
</dbReference>
<dbReference type="PATRIC" id="fig|220754.4.peg.2193"/>
<dbReference type="Pfam" id="PF01367">
    <property type="entry name" value="5_3_exonuc"/>
    <property type="match status" value="1"/>
</dbReference>
<reference evidence="7 8" key="1">
    <citation type="submission" date="2015-01" db="EMBL/GenBank/DDBJ databases">
        <title>Jeotgalibacillus campisalis genome sequencing.</title>
        <authorList>
            <person name="Goh K.M."/>
            <person name="Chan K.-G."/>
            <person name="Yaakop A.S."/>
            <person name="Ee R."/>
            <person name="Gan H.M."/>
            <person name="Chan C.S."/>
        </authorList>
    </citation>
    <scope>NUCLEOTIDE SEQUENCE [LARGE SCALE GENOMIC DNA]</scope>
    <source>
        <strain evidence="7 8">SF-57</strain>
    </source>
</reference>
<dbReference type="InterPro" id="IPR020046">
    <property type="entry name" value="5-3_exonucl_a-hlix_arch_N"/>
</dbReference>
<keyword evidence="1" id="KW-0540">Nuclease</keyword>
<accession>A0A0C2RCN0</accession>
<evidence type="ECO:0000256" key="4">
    <source>
        <dbReference type="ARBA" id="ARBA00049957"/>
    </source>
</evidence>
<dbReference type="InterPro" id="IPR038969">
    <property type="entry name" value="FEN"/>
</dbReference>
<protein>
    <recommendedName>
        <fullName evidence="5">5'-3' exonuclease</fullName>
    </recommendedName>
</protein>
<dbReference type="SMART" id="SM00279">
    <property type="entry name" value="HhH2"/>
    <property type="match status" value="1"/>
</dbReference>
<comment type="caution">
    <text evidence="7">The sequence shown here is derived from an EMBL/GenBank/DDBJ whole genome shotgun (WGS) entry which is preliminary data.</text>
</comment>
<gene>
    <name evidence="7" type="ORF">KR50_21770</name>
</gene>
<feature type="domain" description="5'-3' exonuclease" evidence="6">
    <location>
        <begin position="4"/>
        <end position="267"/>
    </location>
</feature>
<dbReference type="Gene3D" id="3.40.50.1010">
    <property type="entry name" value="5'-nuclease"/>
    <property type="match status" value="1"/>
</dbReference>
<dbReference type="InterPro" id="IPR008918">
    <property type="entry name" value="HhH2"/>
</dbReference>
<keyword evidence="7" id="KW-0808">Transferase</keyword>
<dbReference type="Proteomes" id="UP000031972">
    <property type="component" value="Unassembled WGS sequence"/>
</dbReference>
<dbReference type="SUPFAM" id="SSF47807">
    <property type="entry name" value="5' to 3' exonuclease, C-terminal subdomain"/>
    <property type="match status" value="1"/>
</dbReference>
<proteinExistence type="predicted"/>
<keyword evidence="3" id="KW-0238">DNA-binding</keyword>
<keyword evidence="7" id="KW-0548">Nucleotidyltransferase</keyword>
<dbReference type="InterPro" id="IPR036279">
    <property type="entry name" value="5-3_exonuclease_C_sf"/>
</dbReference>
<dbReference type="PANTHER" id="PTHR42646">
    <property type="entry name" value="FLAP ENDONUCLEASE XNI"/>
    <property type="match status" value="1"/>
</dbReference>
<evidence type="ECO:0000313" key="8">
    <source>
        <dbReference type="Proteomes" id="UP000031972"/>
    </source>
</evidence>
<dbReference type="SMART" id="SM00475">
    <property type="entry name" value="53EXOc"/>
    <property type="match status" value="1"/>
</dbReference>
<dbReference type="FunFam" id="1.10.150.20:FF:000003">
    <property type="entry name" value="DNA polymerase I"/>
    <property type="match status" value="1"/>
</dbReference>
<dbReference type="PANTHER" id="PTHR42646:SF2">
    <property type="entry name" value="5'-3' EXONUCLEASE FAMILY PROTEIN"/>
    <property type="match status" value="1"/>
</dbReference>
<comment type="function">
    <text evidence="4">5'-3' exonuclease acting preferentially on double-stranded DNA.</text>
</comment>
<evidence type="ECO:0000256" key="5">
    <source>
        <dbReference type="ARBA" id="ARBA00050026"/>
    </source>
</evidence>
<dbReference type="InterPro" id="IPR002421">
    <property type="entry name" value="5-3_exonuclease"/>
</dbReference>
<dbReference type="Gene3D" id="1.10.150.20">
    <property type="entry name" value="5' to 3' exonuclease, C-terminal subdomain"/>
    <property type="match status" value="1"/>
</dbReference>
<dbReference type="OrthoDB" id="9806424at2"/>
<name>A0A0C2RCN0_9BACL</name>
<evidence type="ECO:0000256" key="2">
    <source>
        <dbReference type="ARBA" id="ARBA00022801"/>
    </source>
</evidence>
<dbReference type="CDD" id="cd09898">
    <property type="entry name" value="H3TH_53EXO"/>
    <property type="match status" value="1"/>
</dbReference>
<sequence>MHQKHILLIDGMALLFRSFFATAISNQFMINRHGNPTNAIQGFLRHSLTAIEQVQPTHVTVCWDMGQQTFRNEVYEQYKANRQAAPVELIPQFDLVKEISAHFSFANIGVSGYEADDCIGTIAQMADEETKVSIVSGDKDLLQLINDHVEIWLVKKGYGEYSRFTHSRFLDEYGITPSQFIDVKGLMGDTSDGYPGVRGIGEKTAFKLIRDHHSIDGIIENLHLLTPSQQKKIEADLEMLHLSRKLAAIHCEVPLPENIYNEWSGVPAAVNEIIDHHELKTVRRFLGSYSSFMGSQT</sequence>
<evidence type="ECO:0000256" key="3">
    <source>
        <dbReference type="ARBA" id="ARBA00023125"/>
    </source>
</evidence>
<keyword evidence="2" id="KW-0378">Hydrolase</keyword>
<dbReference type="GO" id="GO:0033567">
    <property type="term" value="P:DNA replication, Okazaki fragment processing"/>
    <property type="evidence" value="ECO:0007669"/>
    <property type="project" value="InterPro"/>
</dbReference>
<dbReference type="InterPro" id="IPR020045">
    <property type="entry name" value="DNA_polI_H3TH"/>
</dbReference>
<dbReference type="GO" id="GO:0017108">
    <property type="term" value="F:5'-flap endonuclease activity"/>
    <property type="evidence" value="ECO:0007669"/>
    <property type="project" value="InterPro"/>
</dbReference>
<dbReference type="GO" id="GO:0003677">
    <property type="term" value="F:DNA binding"/>
    <property type="evidence" value="ECO:0007669"/>
    <property type="project" value="UniProtKB-KW"/>
</dbReference>